<comment type="caution">
    <text evidence="2">The sequence shown here is derived from an EMBL/GenBank/DDBJ whole genome shotgun (WGS) entry which is preliminary data.</text>
</comment>
<sequence>MCSSHPWLYYNRSAELSRVKAQETAAWPTALHSGGERVSPGTESSDYTQHKGRPVSARAPSHYTKVLCSVVCEGEERKETNARIATFNYATYTCRDGELHSRGSVYALAH</sequence>
<dbReference type="Proteomes" id="UP001558613">
    <property type="component" value="Unassembled WGS sequence"/>
</dbReference>
<name>A0ABR3NL05_9TELE</name>
<organism evidence="2 3">
    <name type="scientific">Cirrhinus molitorella</name>
    <name type="common">mud carp</name>
    <dbReference type="NCBI Taxonomy" id="172907"/>
    <lineage>
        <taxon>Eukaryota</taxon>
        <taxon>Metazoa</taxon>
        <taxon>Chordata</taxon>
        <taxon>Craniata</taxon>
        <taxon>Vertebrata</taxon>
        <taxon>Euteleostomi</taxon>
        <taxon>Actinopterygii</taxon>
        <taxon>Neopterygii</taxon>
        <taxon>Teleostei</taxon>
        <taxon>Ostariophysi</taxon>
        <taxon>Cypriniformes</taxon>
        <taxon>Cyprinidae</taxon>
        <taxon>Labeoninae</taxon>
        <taxon>Labeonini</taxon>
        <taxon>Cirrhinus</taxon>
    </lineage>
</organism>
<keyword evidence="3" id="KW-1185">Reference proteome</keyword>
<evidence type="ECO:0000313" key="2">
    <source>
        <dbReference type="EMBL" id="KAL1277678.1"/>
    </source>
</evidence>
<reference evidence="2 3" key="1">
    <citation type="submission" date="2023-09" db="EMBL/GenBank/DDBJ databases">
        <authorList>
            <person name="Wang M."/>
        </authorList>
    </citation>
    <scope>NUCLEOTIDE SEQUENCE [LARGE SCALE GENOMIC DNA]</scope>
    <source>
        <strain evidence="2">GT-2023</strain>
        <tissue evidence="2">Liver</tissue>
    </source>
</reference>
<accession>A0ABR3NL05</accession>
<proteinExistence type="predicted"/>
<gene>
    <name evidence="2" type="ORF">QQF64_024351</name>
</gene>
<evidence type="ECO:0000313" key="3">
    <source>
        <dbReference type="Proteomes" id="UP001558613"/>
    </source>
</evidence>
<feature type="region of interest" description="Disordered" evidence="1">
    <location>
        <begin position="25"/>
        <end position="58"/>
    </location>
</feature>
<protein>
    <submittedName>
        <fullName evidence="2">Uncharacterized protein</fullName>
    </submittedName>
</protein>
<evidence type="ECO:0000256" key="1">
    <source>
        <dbReference type="SAM" id="MobiDB-lite"/>
    </source>
</evidence>
<dbReference type="EMBL" id="JAYMGO010000003">
    <property type="protein sequence ID" value="KAL1277678.1"/>
    <property type="molecule type" value="Genomic_DNA"/>
</dbReference>